<protein>
    <submittedName>
        <fullName evidence="1">Uncharacterized protein</fullName>
    </submittedName>
</protein>
<name>A0A8D8VV35_9HEMI</name>
<reference evidence="1" key="1">
    <citation type="submission" date="2021-05" db="EMBL/GenBank/DDBJ databases">
        <authorList>
            <person name="Alioto T."/>
            <person name="Alioto T."/>
            <person name="Gomez Garrido J."/>
        </authorList>
    </citation>
    <scope>NUCLEOTIDE SEQUENCE</scope>
</reference>
<dbReference type="EMBL" id="HBUF01615549">
    <property type="protein sequence ID" value="CAG6779806.1"/>
    <property type="molecule type" value="Transcribed_RNA"/>
</dbReference>
<organism evidence="1">
    <name type="scientific">Cacopsylla melanoneura</name>
    <dbReference type="NCBI Taxonomy" id="428564"/>
    <lineage>
        <taxon>Eukaryota</taxon>
        <taxon>Metazoa</taxon>
        <taxon>Ecdysozoa</taxon>
        <taxon>Arthropoda</taxon>
        <taxon>Hexapoda</taxon>
        <taxon>Insecta</taxon>
        <taxon>Pterygota</taxon>
        <taxon>Neoptera</taxon>
        <taxon>Paraneoptera</taxon>
        <taxon>Hemiptera</taxon>
        <taxon>Sternorrhyncha</taxon>
        <taxon>Psylloidea</taxon>
        <taxon>Psyllidae</taxon>
        <taxon>Psyllinae</taxon>
        <taxon>Cacopsylla</taxon>
    </lineage>
</organism>
<accession>A0A8D8VV35</accession>
<dbReference type="AlphaFoldDB" id="A0A8D8VV35"/>
<proteinExistence type="predicted"/>
<dbReference type="EMBL" id="HBUF01087566">
    <property type="protein sequence ID" value="CAG6634775.1"/>
    <property type="molecule type" value="Transcribed_RNA"/>
</dbReference>
<sequence>MGVIVELNSNYPSSELCLRNYSEDLKKANNRASYHSDSVKPLNNSQFCAPLNSGQLLNRGQPINISQFCDIVKPVESKPEDKCVKDYLKSKMKGLKKLKRKMGFGKSNKTPIIQIY</sequence>
<evidence type="ECO:0000313" key="1">
    <source>
        <dbReference type="EMBL" id="CAG6634775.1"/>
    </source>
</evidence>